<dbReference type="EMBL" id="PDWN01000010">
    <property type="protein sequence ID" value="KAF1693824.1"/>
    <property type="molecule type" value="Genomic_DNA"/>
</dbReference>
<sequence>MIAIDWGGSSLRAYRLDSEGGVLERRRGNEGALACNGRFGRVLGALIGDWDDPLVVMAGMVGARGGWIEVPYVQCPADLGALAAGMLRLDASRESPALAKRTLWCVPGMADRSMPAGDVMRGEETQIAGLVDLLGKGAHTLCLPGTHSKWVQVRDGAIAHLSTAMTGELYALLRSHSILGRGMPEGEPAFDTGAFDAGLACSRDPGGGLLHDLFGVRTALLFGRFQPQALASYLSGMLVGHELQAALAGFAGPVHLVGSETLVERYAHALQERGVGVHRHPEELAATGMFRLARARGLA</sequence>
<proteinExistence type="predicted"/>
<dbReference type="Gene3D" id="3.30.420.310">
    <property type="entry name" value="2-keto-3-deoxy-galactonokinase, C-terminal domain"/>
    <property type="match status" value="1"/>
</dbReference>
<protein>
    <submittedName>
        <fullName evidence="1">MFS transporter</fullName>
    </submittedName>
</protein>
<accession>A0ABQ6Z5R2</accession>
<comment type="caution">
    <text evidence="1">The sequence shown here is derived from an EMBL/GenBank/DDBJ whole genome shotgun (WGS) entry which is preliminary data.</text>
</comment>
<dbReference type="CDD" id="cd24012">
    <property type="entry name" value="ASKHA_NBD_KDGal-kinase"/>
    <property type="match status" value="1"/>
</dbReference>
<organism evidence="1 2">
    <name type="scientific">Pseudoxanthomonas daejeonensis</name>
    <dbReference type="NCBI Taxonomy" id="266062"/>
    <lineage>
        <taxon>Bacteria</taxon>
        <taxon>Pseudomonadati</taxon>
        <taxon>Pseudomonadota</taxon>
        <taxon>Gammaproteobacteria</taxon>
        <taxon>Lysobacterales</taxon>
        <taxon>Lysobacteraceae</taxon>
        <taxon>Pseudoxanthomonas</taxon>
    </lineage>
</organism>
<dbReference type="InterPro" id="IPR042258">
    <property type="entry name" value="DGOK_N"/>
</dbReference>
<dbReference type="Proteomes" id="UP000788419">
    <property type="component" value="Unassembled WGS sequence"/>
</dbReference>
<gene>
    <name evidence="1" type="ORF">CSC65_11110</name>
</gene>
<reference evidence="1 2" key="1">
    <citation type="submission" date="2017-10" db="EMBL/GenBank/DDBJ databases">
        <title>Whole genome sequencing of members of genus Pseudoxanthomonas.</title>
        <authorList>
            <person name="Kumar S."/>
            <person name="Bansal K."/>
            <person name="Kaur A."/>
            <person name="Patil P."/>
            <person name="Sharma S."/>
            <person name="Patil P.B."/>
        </authorList>
    </citation>
    <scope>NUCLEOTIDE SEQUENCE [LARGE SCALE GENOMIC DNA]</scope>
    <source>
        <strain evidence="1 2">DSM 17801</strain>
    </source>
</reference>
<evidence type="ECO:0000313" key="1">
    <source>
        <dbReference type="EMBL" id="KAF1693824.1"/>
    </source>
</evidence>
<dbReference type="InterPro" id="IPR042257">
    <property type="entry name" value="DGOK_C"/>
</dbReference>
<dbReference type="Gene3D" id="3.30.420.300">
    <property type="entry name" value="2-keto-3-deoxy-galactonokinase, substrate binding domain"/>
    <property type="match status" value="1"/>
</dbReference>
<dbReference type="Pfam" id="PF05035">
    <property type="entry name" value="DGOK"/>
    <property type="match status" value="1"/>
</dbReference>
<dbReference type="RefSeq" id="WP_162410666.1">
    <property type="nucleotide sequence ID" value="NZ_PDWN01000010.1"/>
</dbReference>
<dbReference type="InterPro" id="IPR007729">
    <property type="entry name" value="DGOK"/>
</dbReference>
<evidence type="ECO:0000313" key="2">
    <source>
        <dbReference type="Proteomes" id="UP000788419"/>
    </source>
</evidence>
<name>A0ABQ6Z5R2_9GAMM</name>
<keyword evidence="2" id="KW-1185">Reference proteome</keyword>